<organism evidence="1 2">
    <name type="scientific">Brassica cretica</name>
    <name type="common">Mustard</name>
    <dbReference type="NCBI Taxonomy" id="69181"/>
    <lineage>
        <taxon>Eukaryota</taxon>
        <taxon>Viridiplantae</taxon>
        <taxon>Streptophyta</taxon>
        <taxon>Embryophyta</taxon>
        <taxon>Tracheophyta</taxon>
        <taxon>Spermatophyta</taxon>
        <taxon>Magnoliopsida</taxon>
        <taxon>eudicotyledons</taxon>
        <taxon>Gunneridae</taxon>
        <taxon>Pentapetalae</taxon>
        <taxon>rosids</taxon>
        <taxon>malvids</taxon>
        <taxon>Brassicales</taxon>
        <taxon>Brassicaceae</taxon>
        <taxon>Brassiceae</taxon>
        <taxon>Brassica</taxon>
    </lineage>
</organism>
<reference evidence="1" key="1">
    <citation type="submission" date="2019-12" db="EMBL/GenBank/DDBJ databases">
        <title>Genome sequencing and annotation of Brassica cretica.</title>
        <authorList>
            <person name="Studholme D.J."/>
            <person name="Sarris P."/>
        </authorList>
    </citation>
    <scope>NUCLEOTIDE SEQUENCE</scope>
    <source>
        <strain evidence="1">PFS-109/04</strain>
        <tissue evidence="1">Leaf</tissue>
    </source>
</reference>
<dbReference type="EMBL" id="QGKX02001621">
    <property type="protein sequence ID" value="KAF3503118.1"/>
    <property type="molecule type" value="Genomic_DNA"/>
</dbReference>
<dbReference type="AlphaFoldDB" id="A0A8S9NNB0"/>
<gene>
    <name evidence="1" type="ORF">F2Q69_00040074</name>
</gene>
<evidence type="ECO:0000313" key="1">
    <source>
        <dbReference type="EMBL" id="KAF3503118.1"/>
    </source>
</evidence>
<dbReference type="Proteomes" id="UP000712600">
    <property type="component" value="Unassembled WGS sequence"/>
</dbReference>
<sequence>MGWAQRDGKRGRWREVGMRLDQEHVEEERMVGVVVAGDKSLQPWSQQGS</sequence>
<protein>
    <submittedName>
        <fullName evidence="1">Uncharacterized protein</fullName>
    </submittedName>
</protein>
<name>A0A8S9NNB0_BRACR</name>
<proteinExistence type="predicted"/>
<accession>A0A8S9NNB0</accession>
<comment type="caution">
    <text evidence="1">The sequence shown here is derived from an EMBL/GenBank/DDBJ whole genome shotgun (WGS) entry which is preliminary data.</text>
</comment>
<evidence type="ECO:0000313" key="2">
    <source>
        <dbReference type="Proteomes" id="UP000712600"/>
    </source>
</evidence>